<dbReference type="GO" id="GO:0043531">
    <property type="term" value="F:ADP binding"/>
    <property type="evidence" value="ECO:0007669"/>
    <property type="project" value="InterPro"/>
</dbReference>
<keyword evidence="2" id="KW-0677">Repeat</keyword>
<name>A0AAP0D6Y5_9ASTR</name>
<dbReference type="Pfam" id="PF00931">
    <property type="entry name" value="NB-ARC"/>
    <property type="match status" value="1"/>
</dbReference>
<dbReference type="Gene3D" id="1.10.8.430">
    <property type="entry name" value="Helical domain of apoptotic protease-activating factors"/>
    <property type="match status" value="1"/>
</dbReference>
<evidence type="ECO:0000256" key="3">
    <source>
        <dbReference type="ARBA" id="ARBA00022821"/>
    </source>
</evidence>
<dbReference type="InterPro" id="IPR000157">
    <property type="entry name" value="TIR_dom"/>
</dbReference>
<evidence type="ECO:0000313" key="7">
    <source>
        <dbReference type="Proteomes" id="UP001408789"/>
    </source>
</evidence>
<dbReference type="SUPFAM" id="SSF52200">
    <property type="entry name" value="Toll/Interleukin receptor TIR domain"/>
    <property type="match status" value="1"/>
</dbReference>
<dbReference type="SMART" id="SM00255">
    <property type="entry name" value="TIR"/>
    <property type="match status" value="1"/>
</dbReference>
<dbReference type="Gene3D" id="3.40.50.10140">
    <property type="entry name" value="Toll/interleukin-1 receptor homology (TIR) domain"/>
    <property type="match status" value="1"/>
</dbReference>
<keyword evidence="1" id="KW-0433">Leucine-rich repeat</keyword>
<keyword evidence="7" id="KW-1185">Reference proteome</keyword>
<dbReference type="InterPro" id="IPR042197">
    <property type="entry name" value="Apaf_helical"/>
</dbReference>
<organism evidence="6 7">
    <name type="scientific">Deinandra increscens subsp. villosa</name>
    <dbReference type="NCBI Taxonomy" id="3103831"/>
    <lineage>
        <taxon>Eukaryota</taxon>
        <taxon>Viridiplantae</taxon>
        <taxon>Streptophyta</taxon>
        <taxon>Embryophyta</taxon>
        <taxon>Tracheophyta</taxon>
        <taxon>Spermatophyta</taxon>
        <taxon>Magnoliopsida</taxon>
        <taxon>eudicotyledons</taxon>
        <taxon>Gunneridae</taxon>
        <taxon>Pentapetalae</taxon>
        <taxon>asterids</taxon>
        <taxon>campanulids</taxon>
        <taxon>Asterales</taxon>
        <taxon>Asteraceae</taxon>
        <taxon>Asteroideae</taxon>
        <taxon>Heliantheae alliance</taxon>
        <taxon>Madieae</taxon>
        <taxon>Madiinae</taxon>
        <taxon>Deinandra</taxon>
    </lineage>
</organism>
<dbReference type="Gene3D" id="3.80.10.10">
    <property type="entry name" value="Ribonuclease Inhibitor"/>
    <property type="match status" value="1"/>
</dbReference>
<dbReference type="Pfam" id="PF23282">
    <property type="entry name" value="WHD_ROQ1"/>
    <property type="match status" value="1"/>
</dbReference>
<proteinExistence type="predicted"/>
<dbReference type="Proteomes" id="UP001408789">
    <property type="component" value="Unassembled WGS sequence"/>
</dbReference>
<dbReference type="InterPro" id="IPR036390">
    <property type="entry name" value="WH_DNA-bd_sf"/>
</dbReference>
<keyword evidence="4" id="KW-0520">NAD</keyword>
<evidence type="ECO:0000256" key="2">
    <source>
        <dbReference type="ARBA" id="ARBA00022737"/>
    </source>
</evidence>
<evidence type="ECO:0000256" key="1">
    <source>
        <dbReference type="ARBA" id="ARBA00022614"/>
    </source>
</evidence>
<sequence length="1226" mass="139483">MAILNEVVEASSSSSPPTYDHIEYDVFLSFRGADTRIGFTNYLHTALKDASLITFYDDQAIQTGESLKPELENAIKASRASVVVLSKNYASSTWCLDELVLILEQKRDSNQIVIPIFYHVEPADIRKQLGSFGEAMEEQRLKMEAKTNVKEKSLLAEKIEIWKNALTEVSNLKGMDARGRLERDLIEDIVNDLSIRLDRLDVASSTSTPSLLIGMEDEIKRITSWLTDGSSHTADILTITGVGGIGKTSLANYVYTLHCSQFTCSSFVNNINMRHDEKFQGLLDIQKQLYGDISKGKMTRAHDVSRYTSMIEKTLALKKVFLVLDDINSLEQLDVLLGNKGFHKGSKIIITTKDTSLTERCKLIKTQVQHKHTQILLGGLWESDSLRLLCIHAFKCHKPQKGYEKVSGEIVKFCGGHPLALEVLGSSLHKRDVTYWEECIEGLKKEPNFDVQKLQKLLKISYDSLPFENDKELFKYIACFFVGRDRDFTETILNACDIRTRSGIINLNDRCLLSVTRNNKLLMHSLIQAMGRDLVRQESPKKPWERSRLWCHEESFKVLKQSEGTENVLGLALDMRMLEKDKLKLKTDALCKMNNLKLLQLNYVKINGSYKNISKELRWLCMHGFHFKTIPSNLPMENLVVLDMSHSKIESFDMSYSSSQRVMSKLKGVLGLSSEYKQVFGSLKILDLSFSEMLHSLGGFYHLPALEQLILSNCTSLITVCESIEHCVELLFVDISNCKKLGKLPRNIGKLKKIKTLLAVGCDLLVFPSELRDMDSLQTLNLDKRDRNYETSSSSSVEVIPRDLNSFMSFLPVSLVNLSLVRNNLTSESFPESFSGLYMLKTLNLDFNPLVSMPCCLSNLPRLETLRMLNTELLETVEHPPSSLRLLVMGHANGLRKLKFNPKMSPIALSTLILDLQPMQLDGIIEVQPLEHVEDKVLRSLGWANFESLKYQQHPWLQKSLCAPKSVDWGVESTHRSRQSTQGSTRRVLGVGGEYLGSTQGAIGHRQGVLQPWQHLVKLDERHKQNNVRLQMFYEFGIFSTYYGGEEMPNWISCRSKEGSTPISFTIPPSSSPNKLRGLNFCYVLENKLPNLNMHLDLQLIIIRNITKNGTWIYDPHYSRVEVAEDCCCLICVSHWMFGINEMKEGDQITISTAKRFEKDVGSIRECGIGFVYDDDEEEEEDVLAYYKSWNHVHNWWRSHSFSNSSRGTHPIQLLFLRSPSYISTL</sequence>
<dbReference type="InterPro" id="IPR002182">
    <property type="entry name" value="NB-ARC"/>
</dbReference>
<dbReference type="GO" id="GO:0006952">
    <property type="term" value="P:defense response"/>
    <property type="evidence" value="ECO:0007669"/>
    <property type="project" value="UniProtKB-KW"/>
</dbReference>
<dbReference type="InterPro" id="IPR032675">
    <property type="entry name" value="LRR_dom_sf"/>
</dbReference>
<dbReference type="GO" id="GO:0007165">
    <property type="term" value="P:signal transduction"/>
    <property type="evidence" value="ECO:0007669"/>
    <property type="project" value="InterPro"/>
</dbReference>
<comment type="caution">
    <text evidence="6">The sequence shown here is derived from an EMBL/GenBank/DDBJ whole genome shotgun (WGS) entry which is preliminary data.</text>
</comment>
<dbReference type="SUPFAM" id="SSF46785">
    <property type="entry name" value="Winged helix' DNA-binding domain"/>
    <property type="match status" value="1"/>
</dbReference>
<keyword evidence="3" id="KW-0611">Plant defense</keyword>
<dbReference type="PANTHER" id="PTHR11017">
    <property type="entry name" value="LEUCINE-RICH REPEAT-CONTAINING PROTEIN"/>
    <property type="match status" value="1"/>
</dbReference>
<dbReference type="FunFam" id="3.40.50.10140:FF:000007">
    <property type="entry name" value="Disease resistance protein (TIR-NBS-LRR class)"/>
    <property type="match status" value="1"/>
</dbReference>
<dbReference type="SUPFAM" id="SSF52540">
    <property type="entry name" value="P-loop containing nucleoside triphosphate hydrolases"/>
    <property type="match status" value="1"/>
</dbReference>
<dbReference type="EMBL" id="JBCNJP010000014">
    <property type="protein sequence ID" value="KAK9068946.1"/>
    <property type="molecule type" value="Genomic_DNA"/>
</dbReference>
<evidence type="ECO:0000313" key="6">
    <source>
        <dbReference type="EMBL" id="KAK9068946.1"/>
    </source>
</evidence>
<feature type="domain" description="TIR" evidence="5">
    <location>
        <begin position="22"/>
        <end position="197"/>
    </location>
</feature>
<accession>A0AAP0D6Y5</accession>
<dbReference type="Gene3D" id="3.40.50.300">
    <property type="entry name" value="P-loop containing nucleotide triphosphate hydrolases"/>
    <property type="match status" value="1"/>
</dbReference>
<evidence type="ECO:0000259" key="5">
    <source>
        <dbReference type="PROSITE" id="PS50104"/>
    </source>
</evidence>
<dbReference type="InterPro" id="IPR044974">
    <property type="entry name" value="Disease_R_plants"/>
</dbReference>
<dbReference type="PANTHER" id="PTHR11017:SF313">
    <property type="entry name" value="TIR DOMAIN, P-LOOP CONTAINING NUCLEOSIDE TRIPHOSPHATE HYDROLASE"/>
    <property type="match status" value="1"/>
</dbReference>
<evidence type="ECO:0000256" key="4">
    <source>
        <dbReference type="ARBA" id="ARBA00023027"/>
    </source>
</evidence>
<gene>
    <name evidence="6" type="ORF">SSX86_013062</name>
</gene>
<dbReference type="SUPFAM" id="SSF52058">
    <property type="entry name" value="L domain-like"/>
    <property type="match status" value="1"/>
</dbReference>
<protein>
    <recommendedName>
        <fullName evidence="5">TIR domain-containing protein</fullName>
    </recommendedName>
</protein>
<dbReference type="InterPro" id="IPR027417">
    <property type="entry name" value="P-loop_NTPase"/>
</dbReference>
<dbReference type="InterPro" id="IPR058192">
    <property type="entry name" value="WHD_ROQ1-like"/>
</dbReference>
<dbReference type="InterPro" id="IPR035897">
    <property type="entry name" value="Toll_tir_struct_dom_sf"/>
</dbReference>
<reference evidence="6 7" key="1">
    <citation type="submission" date="2024-04" db="EMBL/GenBank/DDBJ databases">
        <title>The reference genome of an endangered Asteraceae, Deinandra increscens subsp. villosa, native to the Central Coast of California.</title>
        <authorList>
            <person name="Guilliams M."/>
            <person name="Hasenstab-Lehman K."/>
            <person name="Meyer R."/>
            <person name="Mcevoy S."/>
        </authorList>
    </citation>
    <scope>NUCLEOTIDE SEQUENCE [LARGE SCALE GENOMIC DNA]</scope>
    <source>
        <tissue evidence="6">Leaf</tissue>
    </source>
</reference>
<dbReference type="PRINTS" id="PR00364">
    <property type="entry name" value="DISEASERSIST"/>
</dbReference>
<dbReference type="AlphaFoldDB" id="A0AAP0D6Y5"/>
<dbReference type="PROSITE" id="PS50104">
    <property type="entry name" value="TIR"/>
    <property type="match status" value="1"/>
</dbReference>
<dbReference type="Pfam" id="PF01582">
    <property type="entry name" value="TIR"/>
    <property type="match status" value="1"/>
</dbReference>